<evidence type="ECO:0000313" key="12">
    <source>
        <dbReference type="Proteomes" id="UP000320314"/>
    </source>
</evidence>
<comment type="caution">
    <text evidence="11">The sequence shown here is derived from an EMBL/GenBank/DDBJ whole genome shotgun (WGS) entry which is preliminary data.</text>
</comment>
<feature type="compositionally biased region" description="Polar residues" evidence="9">
    <location>
        <begin position="380"/>
        <end position="390"/>
    </location>
</feature>
<sequence>MRYTPYAAVGAGVLVAVFLIIAPPWQMPWNIRSTSTGPAAGEMVQFDNVSRVLPYSSVPKSLPAAASGGPSAGEAYQNVKVLGDVSKAEFDRTMKAITAWVAPDKGCNFCHVSSSNYASDDVYTKIVARQMLAMTRTINADWQNHVGQTGVTCYTCHRGQNMPPYHWYEQADDDSTGLLGRIPSAENFHYNAQTIRDFFPTAPDEMWLLQDESTNAQSMTPMAGDGTHMSLHDTEHLYILMMQMADGIGVNCTYCHNSRAFADWSQSTPFRLIGWYGMQLARALNTKFVQPLATVIPKSQLGHLGDPAKIDCATCHIGKPRPLDGANMLADYPALQGNGNASPVVEADVTLPGEKTFKDTTPATLQIPRNGPGGPEALRPSQTPGVNMSTPPLLNGPGPNAGKDASQAPTGDMLPTGAEPQPGILQQGSPRARTSAGTPAYGRPERTQPAIGQPGTMPSPSVKIENEGGYPNLETGTRSGTMLPPQAGTRRIPPRNVAPRLKPQPAPAKAKNAASSGAATDGGASNPQQPGSNTPDGSSGGNEGSGQSNGGDNGNGNAPSSPPATPDNGTTNPQVQPQAQ</sequence>
<proteinExistence type="predicted"/>
<reference evidence="11 12" key="1">
    <citation type="submission" date="2019-06" db="EMBL/GenBank/DDBJ databases">
        <authorList>
            <person name="Li M."/>
        </authorList>
    </citation>
    <scope>NUCLEOTIDE SEQUENCE [LARGE SCALE GENOMIC DNA]</scope>
    <source>
        <strain evidence="11 12">BGMRC6574</strain>
    </source>
</reference>
<dbReference type="GO" id="GO:0019684">
    <property type="term" value="P:photosynthesis, light reaction"/>
    <property type="evidence" value="ECO:0007669"/>
    <property type="project" value="InterPro"/>
</dbReference>
<evidence type="ECO:0000256" key="7">
    <source>
        <dbReference type="ARBA" id="ARBA00022982"/>
    </source>
</evidence>
<evidence type="ECO:0000256" key="8">
    <source>
        <dbReference type="ARBA" id="ARBA00023004"/>
    </source>
</evidence>
<feature type="compositionally biased region" description="Low complexity" evidence="9">
    <location>
        <begin position="391"/>
        <end position="400"/>
    </location>
</feature>
<protein>
    <recommendedName>
        <fullName evidence="2">Photosynthetic reaction center cytochrome c subunit</fullName>
    </recommendedName>
</protein>
<dbReference type="GO" id="GO:0005506">
    <property type="term" value="F:iron ion binding"/>
    <property type="evidence" value="ECO:0007669"/>
    <property type="project" value="InterPro"/>
</dbReference>
<dbReference type="Proteomes" id="UP000320314">
    <property type="component" value="Unassembled WGS sequence"/>
</dbReference>
<feature type="compositionally biased region" description="Polar residues" evidence="9">
    <location>
        <begin position="526"/>
        <end position="536"/>
    </location>
</feature>
<keyword evidence="7" id="KW-0249">Electron transport</keyword>
<keyword evidence="3" id="KW-0813">Transport</keyword>
<feature type="compositionally biased region" description="Low complexity" evidence="9">
    <location>
        <begin position="498"/>
        <end position="525"/>
    </location>
</feature>
<dbReference type="GO" id="GO:0009055">
    <property type="term" value="F:electron transfer activity"/>
    <property type="evidence" value="ECO:0007669"/>
    <property type="project" value="InterPro"/>
</dbReference>
<dbReference type="NCBIfam" id="NF040706">
    <property type="entry name" value="photo_cyt_PufC"/>
    <property type="match status" value="1"/>
</dbReference>
<accession>A0A506U5G2</accession>
<evidence type="ECO:0000313" key="11">
    <source>
        <dbReference type="EMBL" id="TPW29593.1"/>
    </source>
</evidence>
<dbReference type="InterPro" id="IPR003158">
    <property type="entry name" value="Photosyn_RC_cyt_c-su"/>
</dbReference>
<evidence type="ECO:0000256" key="6">
    <source>
        <dbReference type="ARBA" id="ARBA00022723"/>
    </source>
</evidence>
<feature type="transmembrane region" description="Helical" evidence="10">
    <location>
        <begin position="6"/>
        <end position="25"/>
    </location>
</feature>
<keyword evidence="10" id="KW-0812">Transmembrane</keyword>
<keyword evidence="6" id="KW-0479">Metal-binding</keyword>
<dbReference type="InterPro" id="IPR036280">
    <property type="entry name" value="Multihaem_cyt_sf"/>
</dbReference>
<feature type="compositionally biased region" description="Polar residues" evidence="9">
    <location>
        <begin position="567"/>
        <end position="580"/>
    </location>
</feature>
<organism evidence="11 12">
    <name type="scientific">Pararhizobium mangrovi</name>
    <dbReference type="NCBI Taxonomy" id="2590452"/>
    <lineage>
        <taxon>Bacteria</taxon>
        <taxon>Pseudomonadati</taxon>
        <taxon>Pseudomonadota</taxon>
        <taxon>Alphaproteobacteria</taxon>
        <taxon>Hyphomicrobiales</taxon>
        <taxon>Rhizobiaceae</taxon>
        <taxon>Rhizobium/Agrobacterium group</taxon>
        <taxon>Pararhizobium</taxon>
    </lineage>
</organism>
<feature type="region of interest" description="Disordered" evidence="9">
    <location>
        <begin position="354"/>
        <end position="580"/>
    </location>
</feature>
<evidence type="ECO:0000256" key="4">
    <source>
        <dbReference type="ARBA" id="ARBA00022531"/>
    </source>
</evidence>
<dbReference type="EMBL" id="VHLH01000010">
    <property type="protein sequence ID" value="TPW29593.1"/>
    <property type="molecule type" value="Genomic_DNA"/>
</dbReference>
<evidence type="ECO:0000256" key="2">
    <source>
        <dbReference type="ARBA" id="ARBA00015978"/>
    </source>
</evidence>
<dbReference type="AlphaFoldDB" id="A0A506U5G2"/>
<keyword evidence="12" id="KW-1185">Reference proteome</keyword>
<name>A0A506U5G2_9HYPH</name>
<dbReference type="GO" id="GO:0030077">
    <property type="term" value="C:plasma membrane light-harvesting complex"/>
    <property type="evidence" value="ECO:0007669"/>
    <property type="project" value="InterPro"/>
</dbReference>
<evidence type="ECO:0000256" key="5">
    <source>
        <dbReference type="ARBA" id="ARBA00022617"/>
    </source>
</evidence>
<dbReference type="SUPFAM" id="SSF48695">
    <property type="entry name" value="Multiheme cytochromes"/>
    <property type="match status" value="1"/>
</dbReference>
<evidence type="ECO:0000256" key="10">
    <source>
        <dbReference type="SAM" id="Phobius"/>
    </source>
</evidence>
<evidence type="ECO:0000256" key="3">
    <source>
        <dbReference type="ARBA" id="ARBA00022448"/>
    </source>
</evidence>
<dbReference type="Pfam" id="PF02276">
    <property type="entry name" value="CytoC_RC"/>
    <property type="match status" value="1"/>
</dbReference>
<evidence type="ECO:0000256" key="1">
    <source>
        <dbReference type="ARBA" id="ARBA00003196"/>
    </source>
</evidence>
<keyword evidence="10" id="KW-1133">Transmembrane helix</keyword>
<feature type="compositionally biased region" description="Gly residues" evidence="9">
    <location>
        <begin position="538"/>
        <end position="554"/>
    </location>
</feature>
<comment type="function">
    <text evidence="1">The reaction center of purple bacteria contains a tightly bound cytochrome molecule which re-reduces the photo oxidized primary electron donor.</text>
</comment>
<dbReference type="InterPro" id="IPR023119">
    <property type="entry name" value="Multihaem_cyt_PRC_cyt_su-like"/>
</dbReference>
<keyword evidence="4" id="KW-0602">Photosynthesis</keyword>
<dbReference type="RefSeq" id="WP_141166336.1">
    <property type="nucleotide sequence ID" value="NZ_VHLH01000010.1"/>
</dbReference>
<dbReference type="GO" id="GO:0020037">
    <property type="term" value="F:heme binding"/>
    <property type="evidence" value="ECO:0007669"/>
    <property type="project" value="InterPro"/>
</dbReference>
<keyword evidence="5" id="KW-0349">Heme</keyword>
<keyword evidence="10" id="KW-0472">Membrane</keyword>
<keyword evidence="8" id="KW-0408">Iron</keyword>
<evidence type="ECO:0000256" key="9">
    <source>
        <dbReference type="SAM" id="MobiDB-lite"/>
    </source>
</evidence>
<dbReference type="OrthoDB" id="9813732at2"/>
<dbReference type="CDD" id="cd09224">
    <property type="entry name" value="CytoC_RC"/>
    <property type="match status" value="1"/>
</dbReference>
<dbReference type="Gene3D" id="1.10.468.10">
    <property type="entry name" value="Photosynthetic Reaction Center, subunit C, domain 2"/>
    <property type="match status" value="2"/>
</dbReference>
<gene>
    <name evidence="11" type="ORF">FJU11_07060</name>
</gene>